<name>A0A9X3WLP9_9BACI</name>
<feature type="transmembrane region" description="Helical" evidence="1">
    <location>
        <begin position="124"/>
        <end position="147"/>
    </location>
</feature>
<comment type="caution">
    <text evidence="2">The sequence shown here is derived from an EMBL/GenBank/DDBJ whole genome shotgun (WGS) entry which is preliminary data.</text>
</comment>
<accession>A0A9X3WLP9</accession>
<evidence type="ECO:0000256" key="1">
    <source>
        <dbReference type="SAM" id="Phobius"/>
    </source>
</evidence>
<dbReference type="InterPro" id="IPR019074">
    <property type="entry name" value="YabQ"/>
</dbReference>
<dbReference type="Pfam" id="PF09578">
    <property type="entry name" value="Spore_YabQ"/>
    <property type="match status" value="1"/>
</dbReference>
<sequence>MTLTTQFLTIITMIVGGVYLGAAIQTFRRFEKTWKKSPIFSYMIEISFWLLQTLILFYALYLVNKGELRLYILLALICGFALYKSLLESLYKRLLEQMIRTSVAIYNFMYRLVQAVIIRPIKGLISILIALIIWIWGIILWILILLLKIVYYPLSLIGKVVWRLTPQNVKKFFANLAGIYSKIKNTISKWWKFIRSKRG</sequence>
<dbReference type="RefSeq" id="WP_259865797.1">
    <property type="nucleotide sequence ID" value="NZ_JAMQJZ010000020.1"/>
</dbReference>
<evidence type="ECO:0000313" key="3">
    <source>
        <dbReference type="Proteomes" id="UP001145072"/>
    </source>
</evidence>
<dbReference type="AlphaFoldDB" id="A0A9X3WLP9"/>
<proteinExistence type="predicted"/>
<dbReference type="Proteomes" id="UP001145072">
    <property type="component" value="Unassembled WGS sequence"/>
</dbReference>
<dbReference type="NCBIfam" id="TIGR02893">
    <property type="entry name" value="spore_yabQ"/>
    <property type="match status" value="1"/>
</dbReference>
<gene>
    <name evidence="2" type="primary">yabQ</name>
    <name evidence="2" type="ORF">NC661_18685</name>
</gene>
<protein>
    <submittedName>
        <fullName evidence="2">Spore cortex biosynthesis protein YabQ</fullName>
    </submittedName>
</protein>
<feature type="transmembrane region" description="Helical" evidence="1">
    <location>
        <begin position="39"/>
        <end position="62"/>
    </location>
</feature>
<feature type="transmembrane region" description="Helical" evidence="1">
    <location>
        <begin position="68"/>
        <end position="86"/>
    </location>
</feature>
<dbReference type="EMBL" id="JAMQJZ010000020">
    <property type="protein sequence ID" value="MDC3422382.1"/>
    <property type="molecule type" value="Genomic_DNA"/>
</dbReference>
<reference evidence="2" key="1">
    <citation type="submission" date="2022-06" db="EMBL/GenBank/DDBJ databases">
        <title>Aquibacillus sp. a new bacterium isolated from soil saline samples.</title>
        <authorList>
            <person name="Galisteo C."/>
            <person name="De La Haba R."/>
            <person name="Sanchez-Porro C."/>
            <person name="Ventosa A."/>
        </authorList>
    </citation>
    <scope>NUCLEOTIDE SEQUENCE</scope>
    <source>
        <strain evidence="2">JCM 12387</strain>
    </source>
</reference>
<feature type="transmembrane region" description="Helical" evidence="1">
    <location>
        <begin position="6"/>
        <end position="27"/>
    </location>
</feature>
<organism evidence="2 3">
    <name type="scientific">Aquibacillus koreensis</name>
    <dbReference type="NCBI Taxonomy" id="279446"/>
    <lineage>
        <taxon>Bacteria</taxon>
        <taxon>Bacillati</taxon>
        <taxon>Bacillota</taxon>
        <taxon>Bacilli</taxon>
        <taxon>Bacillales</taxon>
        <taxon>Bacillaceae</taxon>
        <taxon>Aquibacillus</taxon>
    </lineage>
</organism>
<keyword evidence="1" id="KW-1133">Transmembrane helix</keyword>
<keyword evidence="1" id="KW-0472">Membrane</keyword>
<keyword evidence="3" id="KW-1185">Reference proteome</keyword>
<evidence type="ECO:0000313" key="2">
    <source>
        <dbReference type="EMBL" id="MDC3422382.1"/>
    </source>
</evidence>
<keyword evidence="1" id="KW-0812">Transmembrane</keyword>